<evidence type="ECO:0000313" key="1">
    <source>
        <dbReference type="EMBL" id="RQH27455.1"/>
    </source>
</evidence>
<dbReference type="RefSeq" id="WP_124147703.1">
    <property type="nucleotide sequence ID" value="NZ_CAWOKI010000305.1"/>
</dbReference>
<gene>
    <name evidence="1" type="ORF">D5R40_27645</name>
</gene>
<organism evidence="1 2">
    <name type="scientific">Okeania hirsuta</name>
    <dbReference type="NCBI Taxonomy" id="1458930"/>
    <lineage>
        <taxon>Bacteria</taxon>
        <taxon>Bacillati</taxon>
        <taxon>Cyanobacteriota</taxon>
        <taxon>Cyanophyceae</taxon>
        <taxon>Oscillatoriophycideae</taxon>
        <taxon>Oscillatoriales</taxon>
        <taxon>Microcoleaceae</taxon>
        <taxon>Okeania</taxon>
    </lineage>
</organism>
<dbReference type="Proteomes" id="UP000269154">
    <property type="component" value="Unassembled WGS sequence"/>
</dbReference>
<name>A0A3N6R6P6_9CYAN</name>
<evidence type="ECO:0000313" key="2">
    <source>
        <dbReference type="Proteomes" id="UP000269154"/>
    </source>
</evidence>
<dbReference type="EMBL" id="RCBY01000255">
    <property type="protein sequence ID" value="RQH27455.1"/>
    <property type="molecule type" value="Genomic_DNA"/>
</dbReference>
<dbReference type="OrthoDB" id="5511915at2"/>
<accession>A0A3N6R6P6</accession>
<evidence type="ECO:0008006" key="3">
    <source>
        <dbReference type="Google" id="ProtNLM"/>
    </source>
</evidence>
<protein>
    <recommendedName>
        <fullName evidence="3">Tc1-like transposase DDE domain-containing protein</fullName>
    </recommendedName>
</protein>
<sequence>MQSKFPQVRDRAITILFQLRVKISFNLGKREHGIKVKVSEFLYILRFFTAEIDLRYLDESRFSLKADIPDGWQEQSEIITLKSCQSKRIHVLGLMECKN</sequence>
<proteinExistence type="predicted"/>
<reference evidence="1 2" key="1">
    <citation type="journal article" date="2018" name="ACS Chem. Biol.">
        <title>Ketoreductase domain dysfunction expands chemodiversity: malyngamide biosynthesis in the cyanobacterium Okeania hirsuta.</title>
        <authorList>
            <person name="Moss N.A."/>
            <person name="Leao T."/>
            <person name="Rankin M."/>
            <person name="McCullough T.M."/>
            <person name="Qu P."/>
            <person name="Korobeynikov A."/>
            <person name="Smith J.L."/>
            <person name="Gerwick L."/>
            <person name="Gerwick W.H."/>
        </authorList>
    </citation>
    <scope>NUCLEOTIDE SEQUENCE [LARGE SCALE GENOMIC DNA]</scope>
    <source>
        <strain evidence="1 2">PAB10Feb10-1</strain>
    </source>
</reference>
<dbReference type="AlphaFoldDB" id="A0A3N6R6P6"/>
<comment type="caution">
    <text evidence="1">The sequence shown here is derived from an EMBL/GenBank/DDBJ whole genome shotgun (WGS) entry which is preliminary data.</text>
</comment>
<keyword evidence="2" id="KW-1185">Reference proteome</keyword>